<dbReference type="SMART" id="SM00219">
    <property type="entry name" value="TyrKc"/>
    <property type="match status" value="1"/>
</dbReference>
<dbReference type="FunFam" id="1.10.510.10:FF:000521">
    <property type="entry name" value="Tyrosine-protein kinase pr2"/>
    <property type="match status" value="1"/>
</dbReference>
<evidence type="ECO:0000256" key="8">
    <source>
        <dbReference type="ARBA" id="ARBA00023137"/>
    </source>
</evidence>
<dbReference type="GO" id="GO:0005737">
    <property type="term" value="C:cytoplasm"/>
    <property type="evidence" value="ECO:0007669"/>
    <property type="project" value="UniProtKB-SubCell"/>
</dbReference>
<dbReference type="PROSITE" id="PS00109">
    <property type="entry name" value="PROTEIN_KINASE_TYR"/>
    <property type="match status" value="1"/>
</dbReference>
<evidence type="ECO:0000256" key="4">
    <source>
        <dbReference type="ARBA" id="ARBA00022679"/>
    </source>
</evidence>
<dbReference type="EC" id="2.7.10.2" evidence="2"/>
<evidence type="ECO:0000313" key="13">
    <source>
        <dbReference type="Proteomes" id="UP000274131"/>
    </source>
</evidence>
<dbReference type="InterPro" id="IPR000719">
    <property type="entry name" value="Prot_kinase_dom"/>
</dbReference>
<proteinExistence type="predicted"/>
<keyword evidence="8" id="KW-0829">Tyrosine-protein kinase</keyword>
<dbReference type="Gene3D" id="3.30.200.20">
    <property type="entry name" value="Phosphorylase Kinase, domain 1"/>
    <property type="match status" value="1"/>
</dbReference>
<comment type="subcellular location">
    <subcellularLocation>
        <location evidence="1">Cytoplasm</location>
    </subcellularLocation>
</comment>
<dbReference type="Gene3D" id="1.10.510.10">
    <property type="entry name" value="Transferase(Phosphotransferase) domain 1"/>
    <property type="match status" value="1"/>
</dbReference>
<evidence type="ECO:0000256" key="1">
    <source>
        <dbReference type="ARBA" id="ARBA00004496"/>
    </source>
</evidence>
<evidence type="ECO:0000313" key="12">
    <source>
        <dbReference type="EMBL" id="VDD89765.1"/>
    </source>
</evidence>
<keyword evidence="5 9" id="KW-0547">Nucleotide-binding</keyword>
<dbReference type="InterPro" id="IPR015116">
    <property type="entry name" value="Cdc42-bd-like"/>
</dbReference>
<evidence type="ECO:0000259" key="10">
    <source>
        <dbReference type="PROSITE" id="PS50011"/>
    </source>
</evidence>
<dbReference type="STRING" id="51028.A0A0N4V401"/>
<dbReference type="PROSITE" id="PS50030">
    <property type="entry name" value="UBA"/>
    <property type="match status" value="1"/>
</dbReference>
<evidence type="ECO:0000256" key="6">
    <source>
        <dbReference type="ARBA" id="ARBA00022777"/>
    </source>
</evidence>
<evidence type="ECO:0000259" key="11">
    <source>
        <dbReference type="PROSITE" id="PS50030"/>
    </source>
</evidence>
<keyword evidence="7 9" id="KW-0067">ATP-binding</keyword>
<dbReference type="SUPFAM" id="SSF56112">
    <property type="entry name" value="Protein kinase-like (PK-like)"/>
    <property type="match status" value="1"/>
</dbReference>
<dbReference type="Proteomes" id="UP000274131">
    <property type="component" value="Unassembled WGS sequence"/>
</dbReference>
<reference evidence="14" key="1">
    <citation type="submission" date="2017-02" db="UniProtKB">
        <authorList>
            <consortium name="WormBaseParasite"/>
        </authorList>
    </citation>
    <scope>IDENTIFICATION</scope>
</reference>
<dbReference type="PRINTS" id="PR00109">
    <property type="entry name" value="TYRKINASE"/>
</dbReference>
<evidence type="ECO:0000256" key="7">
    <source>
        <dbReference type="ARBA" id="ARBA00022840"/>
    </source>
</evidence>
<dbReference type="InterPro" id="IPR020635">
    <property type="entry name" value="Tyr_kinase_cat_dom"/>
</dbReference>
<dbReference type="InterPro" id="IPR017441">
    <property type="entry name" value="Protein_kinase_ATP_BS"/>
</dbReference>
<dbReference type="Gene3D" id="4.10.680.10">
    <property type="entry name" value="Cdc42-like binding domain"/>
    <property type="match status" value="1"/>
</dbReference>
<dbReference type="PANTHER" id="PTHR24418">
    <property type="entry name" value="TYROSINE-PROTEIN KINASE"/>
    <property type="match status" value="1"/>
</dbReference>
<evidence type="ECO:0000256" key="9">
    <source>
        <dbReference type="PROSITE-ProRule" id="PRU10141"/>
    </source>
</evidence>
<dbReference type="InterPro" id="IPR011009">
    <property type="entry name" value="Kinase-like_dom_sf"/>
</dbReference>
<dbReference type="EMBL" id="UXUI01007880">
    <property type="protein sequence ID" value="VDD89765.1"/>
    <property type="molecule type" value="Genomic_DNA"/>
</dbReference>
<dbReference type="InterPro" id="IPR037085">
    <property type="entry name" value="Cdc42-bd-like_dom_sf"/>
</dbReference>
<protein>
    <recommendedName>
        <fullName evidence="2">non-specific protein-tyrosine kinase</fullName>
        <ecNumber evidence="2">2.7.10.2</ecNumber>
    </recommendedName>
</protein>
<dbReference type="InterPro" id="IPR001245">
    <property type="entry name" value="Ser-Thr/Tyr_kinase_cat_dom"/>
</dbReference>
<accession>A0A0N4V401</accession>
<dbReference type="OrthoDB" id="635774at2759"/>
<dbReference type="SMART" id="SM00165">
    <property type="entry name" value="UBA"/>
    <property type="match status" value="1"/>
</dbReference>
<dbReference type="GO" id="GO:0004715">
    <property type="term" value="F:non-membrane spanning protein tyrosine kinase activity"/>
    <property type="evidence" value="ECO:0007669"/>
    <property type="project" value="UniProtKB-EC"/>
</dbReference>
<keyword evidence="13" id="KW-1185">Reference proteome</keyword>
<evidence type="ECO:0000313" key="14">
    <source>
        <dbReference type="WBParaSite" id="EVEC_0000480801-mRNA-1"/>
    </source>
</evidence>
<keyword evidence="3" id="KW-0963">Cytoplasm</keyword>
<dbReference type="GO" id="GO:0005524">
    <property type="term" value="F:ATP binding"/>
    <property type="evidence" value="ECO:0007669"/>
    <property type="project" value="UniProtKB-UniRule"/>
</dbReference>
<dbReference type="PROSITE" id="PS50011">
    <property type="entry name" value="PROTEIN_KINASE_DOM"/>
    <property type="match status" value="1"/>
</dbReference>
<feature type="binding site" evidence="9">
    <location>
        <position position="70"/>
    </location>
    <ligand>
        <name>ATP</name>
        <dbReference type="ChEBI" id="CHEBI:30616"/>
    </ligand>
</feature>
<reference evidence="12 13" key="2">
    <citation type="submission" date="2018-10" db="EMBL/GenBank/DDBJ databases">
        <authorList>
            <consortium name="Pathogen Informatics"/>
        </authorList>
    </citation>
    <scope>NUCLEOTIDE SEQUENCE [LARGE SCALE GENOMIC DNA]</scope>
</reference>
<evidence type="ECO:0000256" key="2">
    <source>
        <dbReference type="ARBA" id="ARBA00011903"/>
    </source>
</evidence>
<dbReference type="Pfam" id="PF09027">
    <property type="entry name" value="GTPase_binding"/>
    <property type="match status" value="1"/>
</dbReference>
<dbReference type="InterPro" id="IPR050198">
    <property type="entry name" value="Non-receptor_tyrosine_kinases"/>
</dbReference>
<dbReference type="InterPro" id="IPR008266">
    <property type="entry name" value="Tyr_kinase_AS"/>
</dbReference>
<dbReference type="InterPro" id="IPR015940">
    <property type="entry name" value="UBA"/>
</dbReference>
<sequence>MGKYYWRGTSYLQIDFQGKVSKTKLYSFKGFLYLLLKVFLAERLGEGSFAVVKRALWKRADGVKLDVAVKILRDPTKEIMEDLQQEVNNMQRLQHPNLIRLYGIVFSNPSMMVVEFCDGGAVIDRLRSAKKPVLLISTLLDYSLQIAKGMAYLESKHCVHRDLAARNVLLTDDDRIVKICDFGLMRVLNENERLYTMSAQKKIPFAWCPPESLRYRQFSRASDVWAFGVTLWELFSYGEEPWAGCRGAEVLAKLEAGERLERPQRCSAELFDLISTCWSSNADVRPKFSLLKGIIADDCVPNGDTDLELKNNDRVIVIEGSGVVWYGQNIRTRNFGRFRRSAIHLRGERNSVSPAVMNNTSELQAAKNPSFGGSEKISKPVPGFFFSIDLSLSLSPLQHILGSFIHAGHGDINPARTWGQPEKIDDIYLKNPILRREGEIKRYFLLTAQTTFSPVVPGSGAMAGTALPNVLHPSATSLLSEAGGHSISNSLEPAAQTTVSSLFYFEISDRLELRERCACMLRKCNNNSEKAIRELKVEELLAMNLTKTKPAAIAALEKCKWDLNAAAESLITV</sequence>
<feature type="domain" description="UBA" evidence="11">
    <location>
        <begin position="526"/>
        <end position="573"/>
    </location>
</feature>
<feature type="domain" description="Protein kinase" evidence="10">
    <location>
        <begin position="38"/>
        <end position="295"/>
    </location>
</feature>
<gene>
    <name evidence="12" type="ORF">EVEC_LOCUS4516</name>
</gene>
<dbReference type="AlphaFoldDB" id="A0A0N4V401"/>
<evidence type="ECO:0000256" key="3">
    <source>
        <dbReference type="ARBA" id="ARBA00022490"/>
    </source>
</evidence>
<evidence type="ECO:0000256" key="5">
    <source>
        <dbReference type="ARBA" id="ARBA00022741"/>
    </source>
</evidence>
<dbReference type="Pfam" id="PF07714">
    <property type="entry name" value="PK_Tyr_Ser-Thr"/>
    <property type="match status" value="1"/>
</dbReference>
<dbReference type="WBParaSite" id="EVEC_0000480801-mRNA-1">
    <property type="protein sequence ID" value="EVEC_0000480801-mRNA-1"/>
    <property type="gene ID" value="EVEC_0000480801"/>
</dbReference>
<name>A0A0N4V401_ENTVE</name>
<organism evidence="14">
    <name type="scientific">Enterobius vermicularis</name>
    <name type="common">Human pinworm</name>
    <dbReference type="NCBI Taxonomy" id="51028"/>
    <lineage>
        <taxon>Eukaryota</taxon>
        <taxon>Metazoa</taxon>
        <taxon>Ecdysozoa</taxon>
        <taxon>Nematoda</taxon>
        <taxon>Chromadorea</taxon>
        <taxon>Rhabditida</taxon>
        <taxon>Spirurina</taxon>
        <taxon>Oxyuridomorpha</taxon>
        <taxon>Oxyuroidea</taxon>
        <taxon>Oxyuridae</taxon>
        <taxon>Enterobius</taxon>
    </lineage>
</organism>
<dbReference type="PROSITE" id="PS00107">
    <property type="entry name" value="PROTEIN_KINASE_ATP"/>
    <property type="match status" value="1"/>
</dbReference>
<keyword evidence="4" id="KW-0808">Transferase</keyword>
<keyword evidence="6" id="KW-0418">Kinase</keyword>